<comment type="subcellular location">
    <subcellularLocation>
        <location evidence="1">Cell membrane</location>
        <topology evidence="1">Multi-pass membrane protein</topology>
    </subcellularLocation>
</comment>
<evidence type="ECO:0000256" key="7">
    <source>
        <dbReference type="SAM" id="Phobius"/>
    </source>
</evidence>
<evidence type="ECO:0000313" key="9">
    <source>
        <dbReference type="EMBL" id="MQY30677.1"/>
    </source>
</evidence>
<keyword evidence="5 7" id="KW-0472">Membrane</keyword>
<dbReference type="InterPro" id="IPR011701">
    <property type="entry name" value="MFS"/>
</dbReference>
<dbReference type="Gene3D" id="1.20.1250.20">
    <property type="entry name" value="MFS general substrate transporter like domains"/>
    <property type="match status" value="1"/>
</dbReference>
<feature type="transmembrane region" description="Helical" evidence="7">
    <location>
        <begin position="504"/>
        <end position="525"/>
    </location>
</feature>
<dbReference type="GO" id="GO:0005886">
    <property type="term" value="C:plasma membrane"/>
    <property type="evidence" value="ECO:0007669"/>
    <property type="project" value="UniProtKB-SubCell"/>
</dbReference>
<gene>
    <name evidence="9" type="ORF">NRB56_62790</name>
</gene>
<evidence type="ECO:0000259" key="8">
    <source>
        <dbReference type="PROSITE" id="PS50850"/>
    </source>
</evidence>
<feature type="transmembrane region" description="Helical" evidence="7">
    <location>
        <begin position="99"/>
        <end position="116"/>
    </location>
</feature>
<dbReference type="GO" id="GO:0022857">
    <property type="term" value="F:transmembrane transporter activity"/>
    <property type="evidence" value="ECO:0007669"/>
    <property type="project" value="InterPro"/>
</dbReference>
<feature type="transmembrane region" description="Helical" evidence="7">
    <location>
        <begin position="362"/>
        <end position="384"/>
    </location>
</feature>
<evidence type="ECO:0000256" key="5">
    <source>
        <dbReference type="ARBA" id="ARBA00023136"/>
    </source>
</evidence>
<feature type="region of interest" description="Disordered" evidence="6">
    <location>
        <begin position="1"/>
        <end position="23"/>
    </location>
</feature>
<dbReference type="Proteomes" id="UP000431401">
    <property type="component" value="Unassembled WGS sequence"/>
</dbReference>
<feature type="transmembrane region" description="Helical" evidence="7">
    <location>
        <begin position="248"/>
        <end position="266"/>
    </location>
</feature>
<dbReference type="InterPro" id="IPR020846">
    <property type="entry name" value="MFS_dom"/>
</dbReference>
<keyword evidence="10" id="KW-1185">Reference proteome</keyword>
<feature type="transmembrane region" description="Helical" evidence="7">
    <location>
        <begin position="417"/>
        <end position="441"/>
    </location>
</feature>
<feature type="transmembrane region" description="Helical" evidence="7">
    <location>
        <begin position="68"/>
        <end position="87"/>
    </location>
</feature>
<feature type="domain" description="Major facilitator superfamily (MFS) profile" evidence="8">
    <location>
        <begin position="33"/>
        <end position="530"/>
    </location>
</feature>
<evidence type="ECO:0000256" key="3">
    <source>
        <dbReference type="ARBA" id="ARBA00022692"/>
    </source>
</evidence>
<dbReference type="AlphaFoldDB" id="A0A7K0DYT2"/>
<evidence type="ECO:0000256" key="2">
    <source>
        <dbReference type="ARBA" id="ARBA00022448"/>
    </source>
</evidence>
<protein>
    <recommendedName>
        <fullName evidence="8">Major facilitator superfamily (MFS) profile domain-containing protein</fullName>
    </recommendedName>
</protein>
<keyword evidence="2" id="KW-0813">Transport</keyword>
<dbReference type="PANTHER" id="PTHR23501">
    <property type="entry name" value="MAJOR FACILITATOR SUPERFAMILY"/>
    <property type="match status" value="1"/>
</dbReference>
<accession>A0A7K0DYT2</accession>
<feature type="transmembrane region" description="Helical" evidence="7">
    <location>
        <begin position="287"/>
        <end position="310"/>
    </location>
</feature>
<keyword evidence="4 7" id="KW-1133">Transmembrane helix</keyword>
<feature type="transmembrane region" description="Helical" evidence="7">
    <location>
        <begin position="122"/>
        <end position="144"/>
    </location>
</feature>
<dbReference type="RefSeq" id="WP_153347907.1">
    <property type="nucleotide sequence ID" value="NZ_WEGI01000014.1"/>
</dbReference>
<dbReference type="InterPro" id="IPR036259">
    <property type="entry name" value="MFS_trans_sf"/>
</dbReference>
<feature type="transmembrane region" description="Helical" evidence="7">
    <location>
        <begin position="453"/>
        <end position="475"/>
    </location>
</feature>
<keyword evidence="3 7" id="KW-0812">Transmembrane</keyword>
<dbReference type="SUPFAM" id="SSF103473">
    <property type="entry name" value="MFS general substrate transporter"/>
    <property type="match status" value="1"/>
</dbReference>
<feature type="transmembrane region" description="Helical" evidence="7">
    <location>
        <begin position="391"/>
        <end position="411"/>
    </location>
</feature>
<feature type="transmembrane region" description="Helical" evidence="7">
    <location>
        <begin position="219"/>
        <end position="236"/>
    </location>
</feature>
<name>A0A7K0DYT2_9NOCA</name>
<dbReference type="Gene3D" id="1.20.1720.10">
    <property type="entry name" value="Multidrug resistance protein D"/>
    <property type="match status" value="1"/>
</dbReference>
<sequence length="538" mass="57174">MSTASTVEGAGVSDSPDDTGRLDGASPRRIWSVLLVIVLFSEIAPTQYTMVAAALQKIAPSFPGVGANITWTMIAFGLVGASASPLIGKMSDVWGKKKLFLAMGVLFAAGCLLSVLTSNWWVFLAGRCLQATAIATAVVAYGLIRDLLPRRLVPVGLGLTATGFGFSAALAPLLAGWLVDNYQWRAMFWFLFGFTVLMLPIVALVVPESTLRVRESIDITGAALLSGGTALVLIYIDKGQDWGWGRPLTLLWLIAGLLLLVAFVLVELRVRVPVVDIRLLAHPRVSLVLITALFTSCMVGIQGYAIAYMVQTPSEGALRGTIVNTTIDTAAQQYKLHLLPQAVRVVIDPSYSYGNGLTLLQFAVRIALIQGLLGMIFGLIAGLVARRFGPWYPLIASVAILAGVGIAEVFLPHQWGWFALTSGFFGIAFGLYYAAAPTLVVEAVPQEQQGISVGVLGVMQSMGVAIGTAAITAFLNNNPLHAEVSVAGQTRTAPIPQVFGEHGYVLGFWFAVVTSVIGLLVALFMRHGRTPATGGATF</sequence>
<dbReference type="OrthoDB" id="3656065at2"/>
<proteinExistence type="predicted"/>
<feature type="transmembrane region" description="Helical" evidence="7">
    <location>
        <begin position="30"/>
        <end position="48"/>
    </location>
</feature>
<comment type="caution">
    <text evidence="9">The sequence shown here is derived from an EMBL/GenBank/DDBJ whole genome shotgun (WGS) entry which is preliminary data.</text>
</comment>
<organism evidence="9 10">
    <name type="scientific">Nocardia aurantia</name>
    <dbReference type="NCBI Taxonomy" id="2585199"/>
    <lineage>
        <taxon>Bacteria</taxon>
        <taxon>Bacillati</taxon>
        <taxon>Actinomycetota</taxon>
        <taxon>Actinomycetes</taxon>
        <taxon>Mycobacteriales</taxon>
        <taxon>Nocardiaceae</taxon>
        <taxon>Nocardia</taxon>
    </lineage>
</organism>
<evidence type="ECO:0000256" key="4">
    <source>
        <dbReference type="ARBA" id="ARBA00022989"/>
    </source>
</evidence>
<dbReference type="EMBL" id="WEGI01000014">
    <property type="protein sequence ID" value="MQY30677.1"/>
    <property type="molecule type" value="Genomic_DNA"/>
</dbReference>
<feature type="transmembrane region" description="Helical" evidence="7">
    <location>
        <begin position="156"/>
        <end position="175"/>
    </location>
</feature>
<dbReference type="Pfam" id="PF07690">
    <property type="entry name" value="MFS_1"/>
    <property type="match status" value="1"/>
</dbReference>
<evidence type="ECO:0000313" key="10">
    <source>
        <dbReference type="Proteomes" id="UP000431401"/>
    </source>
</evidence>
<reference evidence="9 10" key="1">
    <citation type="submission" date="2019-10" db="EMBL/GenBank/DDBJ databases">
        <title>Nocardia macrotermitis sp. nov. and Nocardia aurantia sp. nov., isolated from the gut of fungus growing-termite Macrotermes natalensis.</title>
        <authorList>
            <person name="Benndorf R."/>
            <person name="Schwitalla J."/>
            <person name="Martin K."/>
            <person name="De Beer W."/>
            <person name="Kaster A.-K."/>
            <person name="Vollmers J."/>
            <person name="Poulsen M."/>
            <person name="Beemelmanns C."/>
        </authorList>
    </citation>
    <scope>NUCLEOTIDE SEQUENCE [LARGE SCALE GENOMIC DNA]</scope>
    <source>
        <strain evidence="9 10">RB56</strain>
    </source>
</reference>
<feature type="transmembrane region" description="Helical" evidence="7">
    <location>
        <begin position="187"/>
        <end position="207"/>
    </location>
</feature>
<evidence type="ECO:0000256" key="1">
    <source>
        <dbReference type="ARBA" id="ARBA00004651"/>
    </source>
</evidence>
<evidence type="ECO:0000256" key="6">
    <source>
        <dbReference type="SAM" id="MobiDB-lite"/>
    </source>
</evidence>
<dbReference type="PROSITE" id="PS50850">
    <property type="entry name" value="MFS"/>
    <property type="match status" value="1"/>
</dbReference>